<dbReference type="Pfam" id="PF00717">
    <property type="entry name" value="Peptidase_S24"/>
    <property type="match status" value="1"/>
</dbReference>
<name>A0A6L3Y2L6_9ENTR</name>
<evidence type="ECO:0000313" key="3">
    <source>
        <dbReference type="Proteomes" id="UP000476281"/>
    </source>
</evidence>
<dbReference type="InterPro" id="IPR036286">
    <property type="entry name" value="LexA/Signal_pep-like_sf"/>
</dbReference>
<dbReference type="SUPFAM" id="SSF51306">
    <property type="entry name" value="LexA/Signal peptidase"/>
    <property type="match status" value="1"/>
</dbReference>
<proteinExistence type="predicted"/>
<dbReference type="Gene3D" id="2.10.109.10">
    <property type="entry name" value="Umud Fragment, subunit A"/>
    <property type="match status" value="1"/>
</dbReference>
<evidence type="ECO:0000313" key="2">
    <source>
        <dbReference type="EMBL" id="KAB2528955.1"/>
    </source>
</evidence>
<gene>
    <name evidence="2" type="ORF">F9C29_03155</name>
</gene>
<evidence type="ECO:0000259" key="1">
    <source>
        <dbReference type="Pfam" id="PF00717"/>
    </source>
</evidence>
<reference evidence="2 3" key="1">
    <citation type="submission" date="2019-09" db="EMBL/GenBank/DDBJ databases">
        <title>Reversal of blaTEM antimicrobial resistance by CRISPR-Cas9 in clinical E. coli and other Enterobacteriaceae strains.</title>
        <authorList>
            <person name="Tagliaferri T."/>
            <person name="Guimaraes N."/>
            <person name="Pereira M."/>
            <person name="Felicori L."/>
            <person name="Horz H.-P."/>
            <person name="Santos S."/>
            <person name="Mendes T."/>
        </authorList>
    </citation>
    <scope>NUCLEOTIDE SEQUENCE [LARGE SCALE GENOMIC DNA]</scope>
    <source>
        <strain evidence="2 3">E2_blaTEM_MG</strain>
    </source>
</reference>
<dbReference type="AlphaFoldDB" id="A0A6L3Y2L6"/>
<accession>A0A6L3Y2L6</accession>
<dbReference type="Proteomes" id="UP000476281">
    <property type="component" value="Unassembled WGS sequence"/>
</dbReference>
<organism evidence="2 3">
    <name type="scientific">Enterobacter hormaechei</name>
    <dbReference type="NCBI Taxonomy" id="158836"/>
    <lineage>
        <taxon>Bacteria</taxon>
        <taxon>Pseudomonadati</taxon>
        <taxon>Pseudomonadota</taxon>
        <taxon>Gammaproteobacteria</taxon>
        <taxon>Enterobacterales</taxon>
        <taxon>Enterobacteriaceae</taxon>
        <taxon>Enterobacter</taxon>
        <taxon>Enterobacter cloacae complex</taxon>
    </lineage>
</organism>
<sequence length="127" mass="14238">MGFPSPAADYVENRLSLDERFIHKPSATYYMKASETIYRCGIMKDALLVIDSSLNPCDGSLLVCEIGGEFKVKIYRTYPQPHLENALNGRKEKLPGHFEGIESPVFGVITYIINDARTGEFDDCPVM</sequence>
<dbReference type="InterPro" id="IPR015927">
    <property type="entry name" value="Peptidase_S24_S26A/B/C"/>
</dbReference>
<dbReference type="EMBL" id="WBSZ01000039">
    <property type="protein sequence ID" value="KAB2528955.1"/>
    <property type="molecule type" value="Genomic_DNA"/>
</dbReference>
<comment type="caution">
    <text evidence="2">The sequence shown here is derived from an EMBL/GenBank/DDBJ whole genome shotgun (WGS) entry which is preliminary data.</text>
</comment>
<dbReference type="RefSeq" id="WP_023303232.1">
    <property type="nucleotide sequence ID" value="NZ_CP085774.1"/>
</dbReference>
<feature type="domain" description="Peptidase S24/S26A/S26B/S26C" evidence="1">
    <location>
        <begin position="1"/>
        <end position="77"/>
    </location>
</feature>
<protein>
    <submittedName>
        <fullName evidence="2">LexA family transcriptional regulator</fullName>
    </submittedName>
</protein>